<keyword evidence="7" id="KW-1185">Reference proteome</keyword>
<evidence type="ECO:0000313" key="7">
    <source>
        <dbReference type="Proteomes" id="UP000198824"/>
    </source>
</evidence>
<comment type="cofactor">
    <cofactor evidence="1">
        <name>FAD</name>
        <dbReference type="ChEBI" id="CHEBI:57692"/>
    </cofactor>
</comment>
<dbReference type="PANTHER" id="PTHR11552">
    <property type="entry name" value="GLUCOSE-METHANOL-CHOLINE GMC OXIDOREDUCTASE"/>
    <property type="match status" value="1"/>
</dbReference>
<dbReference type="SUPFAM" id="SSF54373">
    <property type="entry name" value="FAD-linked reductases, C-terminal domain"/>
    <property type="match status" value="1"/>
</dbReference>
<dbReference type="EMBL" id="FOZG01000003">
    <property type="protein sequence ID" value="SFS09609.1"/>
    <property type="molecule type" value="Genomic_DNA"/>
</dbReference>
<dbReference type="PROSITE" id="PS00624">
    <property type="entry name" value="GMC_OXRED_2"/>
    <property type="match status" value="1"/>
</dbReference>
<dbReference type="OrthoDB" id="9785276at2"/>
<dbReference type="PIRSF" id="PIRSF000137">
    <property type="entry name" value="Alcohol_oxidase"/>
    <property type="match status" value="1"/>
</dbReference>
<dbReference type="Gene3D" id="3.50.50.60">
    <property type="entry name" value="FAD/NAD(P)-binding domain"/>
    <property type="match status" value="1"/>
</dbReference>
<comment type="similarity">
    <text evidence="2">Belongs to the GMC oxidoreductase family.</text>
</comment>
<dbReference type="GO" id="GO:0050660">
    <property type="term" value="F:flavin adenine dinucleotide binding"/>
    <property type="evidence" value="ECO:0007669"/>
    <property type="project" value="InterPro"/>
</dbReference>
<dbReference type="PANTHER" id="PTHR11552:SF147">
    <property type="entry name" value="CHOLINE DEHYDROGENASE, MITOCHONDRIAL"/>
    <property type="match status" value="1"/>
</dbReference>
<dbReference type="RefSeq" id="WP_093316180.1">
    <property type="nucleotide sequence ID" value="NZ_FOZG01000003.1"/>
</dbReference>
<sequence length="540" mass="58915">MSDSWDYIIVGAGSAGCVLADRLSADGSKRVLVLEAGGDDANPLIHMPKGMAKLVMNPKHTWFFPVAQPRVEGETASEVWVRGLGLGGSSSLNGMIYVRGQPEDYADWEARGATGWGWDRMKAAFRAIEDQELGDDGVRGNGGPVHISKGHHRYPVSEALLEAGVQMGLPRHTDDLNREDQEGVGYYSHNIKRGRRQSASVVFLRPAAKRSNVRVVTDALTDRVIFDDAKRAVAVEAIVGGERKRFEVRGEVILSAGALMSPAILQRSGIGPGEALAEAGIATLVDSPDVGGRMRDHLGFSMQYRLKGDRGLNHRFYGAGLIRSVLRYYLRRDGPMATGPFEVGAFVRTSESVERPDAQLYLGGFTFAQSEDDNFPVPLADVERRPGMTCYGQLLRLTSEGSVTVTSADPKALPEIRPNWMTTAEDRKSAIDMIRYMRRYMAQPAIAPYVERENFPGEQHQSDEALWEVFRRLSLCGTHAVATCRMGSDNRAVLDPDCRVNGVSGLRVVDCAAMPAPVSGNTNGPVMALAWAAADRMLAH</sequence>
<evidence type="ECO:0000256" key="1">
    <source>
        <dbReference type="ARBA" id="ARBA00001974"/>
    </source>
</evidence>
<dbReference type="STRING" id="1166337.SAMN05192580_3303"/>
<dbReference type="Proteomes" id="UP000198824">
    <property type="component" value="Unassembled WGS sequence"/>
</dbReference>
<dbReference type="InterPro" id="IPR000172">
    <property type="entry name" value="GMC_OxRdtase_N"/>
</dbReference>
<proteinExistence type="inferred from homology"/>
<dbReference type="AlphaFoldDB" id="A0A1I6M1L1"/>
<evidence type="ECO:0000256" key="4">
    <source>
        <dbReference type="ARBA" id="ARBA00022827"/>
    </source>
</evidence>
<gene>
    <name evidence="6" type="ORF">SAMN05192580_3303</name>
</gene>
<dbReference type="InterPro" id="IPR007867">
    <property type="entry name" value="GMC_OxRtase_C"/>
</dbReference>
<dbReference type="SUPFAM" id="SSF51905">
    <property type="entry name" value="FAD/NAD(P)-binding domain"/>
    <property type="match status" value="1"/>
</dbReference>
<evidence type="ECO:0000259" key="5">
    <source>
        <dbReference type="PROSITE" id="PS00624"/>
    </source>
</evidence>
<keyword evidence="3" id="KW-0285">Flavoprotein</keyword>
<accession>A0A1I6M1L1</accession>
<feature type="domain" description="Glucose-methanol-choline oxidoreductase N-terminal" evidence="5">
    <location>
        <begin position="257"/>
        <end position="271"/>
    </location>
</feature>
<dbReference type="GO" id="GO:0016614">
    <property type="term" value="F:oxidoreductase activity, acting on CH-OH group of donors"/>
    <property type="evidence" value="ECO:0007669"/>
    <property type="project" value="InterPro"/>
</dbReference>
<reference evidence="6 7" key="1">
    <citation type="submission" date="2016-10" db="EMBL/GenBank/DDBJ databases">
        <authorList>
            <person name="de Groot N.N."/>
        </authorList>
    </citation>
    <scope>NUCLEOTIDE SEQUENCE [LARGE SCALE GENOMIC DNA]</scope>
    <source>
        <strain evidence="6 7">S5-249</strain>
    </source>
</reference>
<dbReference type="InterPro" id="IPR036188">
    <property type="entry name" value="FAD/NAD-bd_sf"/>
</dbReference>
<name>A0A1I6M1L1_9SPHN</name>
<dbReference type="InterPro" id="IPR012132">
    <property type="entry name" value="GMC_OxRdtase"/>
</dbReference>
<evidence type="ECO:0000256" key="2">
    <source>
        <dbReference type="ARBA" id="ARBA00010790"/>
    </source>
</evidence>
<keyword evidence="4" id="KW-0274">FAD</keyword>
<protein>
    <submittedName>
        <fullName evidence="6">Choline dehydrogenase</fullName>
    </submittedName>
</protein>
<dbReference type="Pfam" id="PF05199">
    <property type="entry name" value="GMC_oxred_C"/>
    <property type="match status" value="1"/>
</dbReference>
<dbReference type="Gene3D" id="3.30.560.10">
    <property type="entry name" value="Glucose Oxidase, domain 3"/>
    <property type="match status" value="1"/>
</dbReference>
<organism evidence="6 7">
    <name type="scientific">Sphingomonas jatrophae</name>
    <dbReference type="NCBI Taxonomy" id="1166337"/>
    <lineage>
        <taxon>Bacteria</taxon>
        <taxon>Pseudomonadati</taxon>
        <taxon>Pseudomonadota</taxon>
        <taxon>Alphaproteobacteria</taxon>
        <taxon>Sphingomonadales</taxon>
        <taxon>Sphingomonadaceae</taxon>
        <taxon>Sphingomonas</taxon>
    </lineage>
</organism>
<evidence type="ECO:0000256" key="3">
    <source>
        <dbReference type="ARBA" id="ARBA00022630"/>
    </source>
</evidence>
<dbReference type="Pfam" id="PF00732">
    <property type="entry name" value="GMC_oxred_N"/>
    <property type="match status" value="1"/>
</dbReference>
<evidence type="ECO:0000313" key="6">
    <source>
        <dbReference type="EMBL" id="SFS09609.1"/>
    </source>
</evidence>